<dbReference type="AlphaFoldDB" id="A0ABC9VK12"/>
<protein>
    <submittedName>
        <fullName evidence="1">Uncharacterized protein</fullName>
    </submittedName>
</protein>
<evidence type="ECO:0000313" key="2">
    <source>
        <dbReference type="Proteomes" id="UP001437574"/>
    </source>
</evidence>
<proteinExistence type="predicted"/>
<name>A0ABC9VK12_LACAM</name>
<organism evidence="1 2">
    <name type="scientific">Lactobacillus amylovorus subsp. animalium</name>
    <dbReference type="NCBI Taxonomy" id="3378536"/>
    <lineage>
        <taxon>Bacteria</taxon>
        <taxon>Bacillati</taxon>
        <taxon>Bacillota</taxon>
        <taxon>Bacilli</taxon>
        <taxon>Lactobacillales</taxon>
        <taxon>Lactobacillaceae</taxon>
        <taxon>Lactobacillus</taxon>
    </lineage>
</organism>
<dbReference type="RefSeq" id="WP_353302382.1">
    <property type="nucleotide sequence ID" value="NZ_BAAAAK010000001.1"/>
</dbReference>
<comment type="caution">
    <text evidence="1">The sequence shown here is derived from an EMBL/GenBank/DDBJ whole genome shotgun (WGS) entry which is preliminary data.</text>
</comment>
<gene>
    <name evidence="1" type="ORF">LATKL145_01550</name>
</gene>
<accession>A0ABC9VK12</accession>
<reference evidence="2" key="2">
    <citation type="submission" date="2024-01" db="EMBL/GenBank/DDBJ databases">
        <title>Draft genome sequence of Lactobacillus amylovorus strain TKL145.</title>
        <authorList>
            <person name="Tohno M."/>
            <person name="Tanizawa Y."/>
        </authorList>
    </citation>
    <scope>NUCLEOTIDE SEQUENCE [LARGE SCALE GENOMIC DNA]</scope>
    <source>
        <strain evidence="2">TKL145</strain>
    </source>
</reference>
<dbReference type="EMBL" id="BAAAAK010000001">
    <property type="protein sequence ID" value="GAA0041745.1"/>
    <property type="molecule type" value="Genomic_DNA"/>
</dbReference>
<reference evidence="1 2" key="1">
    <citation type="journal article" date="2024" name="Int. J. Syst. Evol. Microbiol.">
        <title>Proposal of Lactobacillus amylovorus subsp. animalis subsp. nov. and an emended description of Lactobacillus amylovorus.</title>
        <authorList>
            <person name="Yamane K."/>
            <person name="Tanizawa Y."/>
            <person name="Kobayashi H."/>
            <person name="Kamizono T."/>
            <person name="Kojima Y."/>
            <person name="Takagi H."/>
            <person name="Tohno M."/>
        </authorList>
    </citation>
    <scope>NUCLEOTIDE SEQUENCE [LARGE SCALE GENOMIC DNA]</scope>
    <source>
        <strain evidence="1 2">TKL145</strain>
    </source>
</reference>
<evidence type="ECO:0000313" key="1">
    <source>
        <dbReference type="EMBL" id="GAA0041745.1"/>
    </source>
</evidence>
<sequence length="125" mass="13854">MANENLSKNAELAIKAQKQKQANAKSAERAELKDITGQTKTVKILEGTEHEWSMTMRHPGVPTASSILDDAVNRFNNPVPSTLVTDCIDQGIIVSPRITSTDFFNTHDGFYEVAGQLYSFLTQRL</sequence>
<dbReference type="Proteomes" id="UP001437574">
    <property type="component" value="Unassembled WGS sequence"/>
</dbReference>